<keyword evidence="1" id="KW-0812">Transmembrane</keyword>
<feature type="transmembrane region" description="Helical" evidence="1">
    <location>
        <begin position="20"/>
        <end position="39"/>
    </location>
</feature>
<evidence type="ECO:0000313" key="3">
    <source>
        <dbReference type="Proteomes" id="UP001497516"/>
    </source>
</evidence>
<proteinExistence type="predicted"/>
<keyword evidence="3" id="KW-1185">Reference proteome</keyword>
<keyword evidence="1" id="KW-1133">Transmembrane helix</keyword>
<reference evidence="2 3" key="1">
    <citation type="submission" date="2024-04" db="EMBL/GenBank/DDBJ databases">
        <authorList>
            <person name="Fracassetti M."/>
        </authorList>
    </citation>
    <scope>NUCLEOTIDE SEQUENCE [LARGE SCALE GENOMIC DNA]</scope>
</reference>
<dbReference type="Proteomes" id="UP001497516">
    <property type="component" value="Chromosome 2"/>
</dbReference>
<evidence type="ECO:0000313" key="2">
    <source>
        <dbReference type="EMBL" id="CAL1371138.1"/>
    </source>
</evidence>
<keyword evidence="1" id="KW-0472">Membrane</keyword>
<gene>
    <name evidence="2" type="ORF">LTRI10_LOCUS13218</name>
</gene>
<dbReference type="AlphaFoldDB" id="A0AAV2DB74"/>
<evidence type="ECO:0000256" key="1">
    <source>
        <dbReference type="SAM" id="Phobius"/>
    </source>
</evidence>
<protein>
    <submittedName>
        <fullName evidence="2">Uncharacterized protein</fullName>
    </submittedName>
</protein>
<dbReference type="EMBL" id="OZ034815">
    <property type="protein sequence ID" value="CAL1371138.1"/>
    <property type="molecule type" value="Genomic_DNA"/>
</dbReference>
<sequence>MAGNSPVKQFREFFPSEIILVYLSGLALFGTLCSSISAFRSPIFLQQGFVVAMEIGVASVTGRNLPIPSSNSESRFSNSAAELTFPDRLSVVRIKDLEHRFLQPSAVHPNPSGLCSRPSTIIVVYPAGGTSHGESDAWLGFF</sequence>
<organism evidence="2 3">
    <name type="scientific">Linum trigynum</name>
    <dbReference type="NCBI Taxonomy" id="586398"/>
    <lineage>
        <taxon>Eukaryota</taxon>
        <taxon>Viridiplantae</taxon>
        <taxon>Streptophyta</taxon>
        <taxon>Embryophyta</taxon>
        <taxon>Tracheophyta</taxon>
        <taxon>Spermatophyta</taxon>
        <taxon>Magnoliopsida</taxon>
        <taxon>eudicotyledons</taxon>
        <taxon>Gunneridae</taxon>
        <taxon>Pentapetalae</taxon>
        <taxon>rosids</taxon>
        <taxon>fabids</taxon>
        <taxon>Malpighiales</taxon>
        <taxon>Linaceae</taxon>
        <taxon>Linum</taxon>
    </lineage>
</organism>
<name>A0AAV2DB74_9ROSI</name>
<accession>A0AAV2DB74</accession>